<feature type="region of interest" description="Disordered" evidence="1">
    <location>
        <begin position="177"/>
        <end position="213"/>
    </location>
</feature>
<evidence type="ECO:0000313" key="4">
    <source>
        <dbReference type="EMBL" id="EHQ04930.1"/>
    </source>
</evidence>
<evidence type="ECO:0000313" key="5">
    <source>
        <dbReference type="Proteomes" id="UP000005737"/>
    </source>
</evidence>
<name>H2CJ13_9LEPT</name>
<dbReference type="PANTHER" id="PTHR30373:SF2">
    <property type="entry name" value="UPF0603 PROTEIN YGCG"/>
    <property type="match status" value="1"/>
</dbReference>
<protein>
    <recommendedName>
        <fullName evidence="3">TPM domain-containing protein</fullName>
    </recommendedName>
</protein>
<dbReference type="RefSeq" id="WP_002769102.1">
    <property type="nucleotide sequence ID" value="NZ_JH597773.1"/>
</dbReference>
<dbReference type="HOGENOM" id="CLU_035211_4_0_12"/>
<evidence type="ECO:0000256" key="1">
    <source>
        <dbReference type="SAM" id="MobiDB-lite"/>
    </source>
</evidence>
<proteinExistence type="predicted"/>
<keyword evidence="2" id="KW-1133">Transmembrane helix</keyword>
<gene>
    <name evidence="4" type="ORF">Lepil_0222</name>
</gene>
<evidence type="ECO:0000256" key="2">
    <source>
        <dbReference type="SAM" id="Phobius"/>
    </source>
</evidence>
<feature type="compositionally biased region" description="Polar residues" evidence="1">
    <location>
        <begin position="179"/>
        <end position="188"/>
    </location>
</feature>
<feature type="transmembrane region" description="Helical" evidence="2">
    <location>
        <begin position="299"/>
        <end position="318"/>
    </location>
</feature>
<dbReference type="Pfam" id="PF04536">
    <property type="entry name" value="TPM_phosphatase"/>
    <property type="match status" value="1"/>
</dbReference>
<feature type="transmembrane region" description="Helical" evidence="2">
    <location>
        <begin position="344"/>
        <end position="365"/>
    </location>
</feature>
<dbReference type="PANTHER" id="PTHR30373">
    <property type="entry name" value="UPF0603 PROTEIN YGCG"/>
    <property type="match status" value="1"/>
</dbReference>
<accession>H2CJ13</accession>
<dbReference type="STRING" id="183.GCA_002009735_03891"/>
<sequence>MKQNIRIPLLSLFFILLFQFSGPTLFAQESYTVKTVPNPKTADNTWVSDPANKLSGEDRQRINALINSVEDGTTAEIAVVILPSIGEQVPKEFAVELFNTWGIGKKGKDNGLLLLIVLDQRRWEFETGYGLEGDLPDATLKRIGENKLVPGLRANRMGDGIYDALVAVADKLGAAQLTGEDTPTQHTTPGGVGGDVSDGGSADSYEDSYAESDVDNSPFYRTYEYRHNIMGLDTGEQMMMTVLAGFYAVLVGVVTVLVFRSARKKDAKASGWKYARYAAYWLIPGILFLSFVYFEKPDWLAYVYYPIGALWAGIQRIFKNRNLLAGGGEPYEIYKRFRADHGGLFYTSIVLFPFPMALLALFFGYKLKALRNEPRPCPHCSSELTRLDEKGDDLFLDEGQRKEEQLGSVDYDVWHCSKCDHVKVFPYDAFLTSYNACPSCSYKTYHTVGDRTLVSPTCSSSGKGERDYKCEHCGHSRTESYTIPKRDCSKSSSSSGGSSYRSSGGGGGGSFGGGRSGGGGAGGGW</sequence>
<feature type="transmembrane region" description="Helical" evidence="2">
    <location>
        <begin position="238"/>
        <end position="262"/>
    </location>
</feature>
<keyword evidence="5" id="KW-1185">Reference proteome</keyword>
<reference evidence="4 5" key="1">
    <citation type="submission" date="2011-10" db="EMBL/GenBank/DDBJ databases">
        <title>The Improved High-Quality Draft genome of Leptonema illini DSM 21528.</title>
        <authorList>
            <consortium name="US DOE Joint Genome Institute (JGI-PGF)"/>
            <person name="Lucas S."/>
            <person name="Copeland A."/>
            <person name="Lapidus A."/>
            <person name="Glavina del Rio T."/>
            <person name="Dalin E."/>
            <person name="Tice H."/>
            <person name="Bruce D."/>
            <person name="Goodwin L."/>
            <person name="Pitluck S."/>
            <person name="Peters L."/>
            <person name="Mikhailova N."/>
            <person name="Held B."/>
            <person name="Kyrpides N."/>
            <person name="Mavromatis K."/>
            <person name="Ivanova N."/>
            <person name="Markowitz V."/>
            <person name="Cheng J.-F."/>
            <person name="Hugenholtz P."/>
            <person name="Woyke T."/>
            <person name="Wu D."/>
            <person name="Gronow S."/>
            <person name="Wellnitz S."/>
            <person name="Brambilla E.-M."/>
            <person name="Klenk H.-P."/>
            <person name="Eisen J.A."/>
        </authorList>
    </citation>
    <scope>NUCLEOTIDE SEQUENCE [LARGE SCALE GENOMIC DNA]</scope>
    <source>
        <strain evidence="4 5">DSM 21528</strain>
    </source>
</reference>
<dbReference type="AlphaFoldDB" id="H2CJ13"/>
<keyword evidence="2" id="KW-0472">Membrane</keyword>
<evidence type="ECO:0000259" key="3">
    <source>
        <dbReference type="Pfam" id="PF04536"/>
    </source>
</evidence>
<feature type="region of interest" description="Disordered" evidence="1">
    <location>
        <begin position="484"/>
        <end position="525"/>
    </location>
</feature>
<dbReference type="Proteomes" id="UP000005737">
    <property type="component" value="Unassembled WGS sequence"/>
</dbReference>
<feature type="compositionally biased region" description="Acidic residues" evidence="1">
    <location>
        <begin position="204"/>
        <end position="213"/>
    </location>
</feature>
<dbReference type="EMBL" id="JH597773">
    <property type="protein sequence ID" value="EHQ04930.1"/>
    <property type="molecule type" value="Genomic_DNA"/>
</dbReference>
<keyword evidence="2" id="KW-0812">Transmembrane</keyword>
<organism evidence="4 5">
    <name type="scientific">Leptonema illini DSM 21528</name>
    <dbReference type="NCBI Taxonomy" id="929563"/>
    <lineage>
        <taxon>Bacteria</taxon>
        <taxon>Pseudomonadati</taxon>
        <taxon>Spirochaetota</taxon>
        <taxon>Spirochaetia</taxon>
        <taxon>Leptospirales</taxon>
        <taxon>Leptospiraceae</taxon>
        <taxon>Leptonema</taxon>
    </lineage>
</organism>
<feature type="domain" description="TPM" evidence="3">
    <location>
        <begin position="47"/>
        <end position="170"/>
    </location>
</feature>
<feature type="compositionally biased region" description="Gly residues" evidence="1">
    <location>
        <begin position="503"/>
        <end position="525"/>
    </location>
</feature>
<feature type="transmembrane region" description="Helical" evidence="2">
    <location>
        <begin position="274"/>
        <end position="293"/>
    </location>
</feature>
<feature type="compositionally biased region" description="Low complexity" evidence="1">
    <location>
        <begin position="490"/>
        <end position="502"/>
    </location>
</feature>
<dbReference type="Gene3D" id="3.10.310.50">
    <property type="match status" value="1"/>
</dbReference>
<dbReference type="InterPro" id="IPR007621">
    <property type="entry name" value="TPM_dom"/>
</dbReference>